<proteinExistence type="predicted"/>
<reference evidence="2 3" key="1">
    <citation type="submission" date="2024-01" db="EMBL/GenBank/DDBJ databases">
        <title>Uliginosibacterium soil sp. nov.</title>
        <authorList>
            <person name="Lv Y."/>
        </authorList>
    </citation>
    <scope>NUCLEOTIDE SEQUENCE [LARGE SCALE GENOMIC DNA]</scope>
    <source>
        <strain evidence="2 3">H3</strain>
    </source>
</reference>
<comment type="caution">
    <text evidence="2">The sequence shown here is derived from an EMBL/GenBank/DDBJ whole genome shotgun (WGS) entry which is preliminary data.</text>
</comment>
<accession>A0ABU6K140</accession>
<feature type="signal peptide" evidence="1">
    <location>
        <begin position="1"/>
        <end position="22"/>
    </location>
</feature>
<evidence type="ECO:0000256" key="1">
    <source>
        <dbReference type="SAM" id="SignalP"/>
    </source>
</evidence>
<keyword evidence="1" id="KW-0732">Signal</keyword>
<evidence type="ECO:0000313" key="2">
    <source>
        <dbReference type="EMBL" id="MEC5385508.1"/>
    </source>
</evidence>
<gene>
    <name evidence="2" type="ORF">VVD49_07210</name>
</gene>
<dbReference type="PROSITE" id="PS51257">
    <property type="entry name" value="PROKAR_LIPOPROTEIN"/>
    <property type="match status" value="1"/>
</dbReference>
<dbReference type="Proteomes" id="UP001331561">
    <property type="component" value="Unassembled WGS sequence"/>
</dbReference>
<keyword evidence="3" id="KW-1185">Reference proteome</keyword>
<sequence length="348" mass="34496">MSILFNKTVLSCIFVTMLSACGGGGGGGGGSGSPANTPAASSSSAAAVTDITASNQNQVANTGITSVNAALSIAGGARSPSSGSVSTLALDASPSLQHSVAEIIDARIRSLVMREGSVFAVAAITSSSTTACTGGGSYVGTEVYASSSTDTVGDTYTVVYTNCIESGLTLNGTVKLELRAFNANRTSFSIRVAYTSLRAASGTTSMVYNGTYDLSTLYATGSTTYGLTDGNISASFVSSGYTGTLGLSGMATTSVVPTSGNITNNPVKLGLTATIAGTSIGMQIEAVAPVVTTSSGTYVSGKIKITGRGSILYVTFLGSGSVKVDLDANGDGTIDSTKTTTITALAAS</sequence>
<organism evidence="2 3">
    <name type="scientific">Uliginosibacterium silvisoli</name>
    <dbReference type="NCBI Taxonomy" id="3114758"/>
    <lineage>
        <taxon>Bacteria</taxon>
        <taxon>Pseudomonadati</taxon>
        <taxon>Pseudomonadota</taxon>
        <taxon>Betaproteobacteria</taxon>
        <taxon>Rhodocyclales</taxon>
        <taxon>Zoogloeaceae</taxon>
        <taxon>Uliginosibacterium</taxon>
    </lineage>
</organism>
<name>A0ABU6K140_9RHOO</name>
<evidence type="ECO:0000313" key="3">
    <source>
        <dbReference type="Proteomes" id="UP001331561"/>
    </source>
</evidence>
<evidence type="ECO:0008006" key="4">
    <source>
        <dbReference type="Google" id="ProtNLM"/>
    </source>
</evidence>
<feature type="chain" id="PRO_5045333166" description="Lipoprotein" evidence="1">
    <location>
        <begin position="23"/>
        <end position="348"/>
    </location>
</feature>
<protein>
    <recommendedName>
        <fullName evidence="4">Lipoprotein</fullName>
    </recommendedName>
</protein>
<dbReference type="EMBL" id="JAYXHS010000001">
    <property type="protein sequence ID" value="MEC5385508.1"/>
    <property type="molecule type" value="Genomic_DNA"/>
</dbReference>
<dbReference type="RefSeq" id="WP_327598461.1">
    <property type="nucleotide sequence ID" value="NZ_JAYXHS010000001.1"/>
</dbReference>